<evidence type="ECO:0000256" key="2">
    <source>
        <dbReference type="ARBA" id="ARBA00007613"/>
    </source>
</evidence>
<keyword evidence="7" id="KW-0998">Cell outer membrane</keyword>
<evidence type="ECO:0000256" key="4">
    <source>
        <dbReference type="ARBA" id="ARBA00022452"/>
    </source>
</evidence>
<evidence type="ECO:0000256" key="1">
    <source>
        <dbReference type="ARBA" id="ARBA00004442"/>
    </source>
</evidence>
<proteinExistence type="inferred from homology"/>
<dbReference type="SUPFAM" id="SSF56954">
    <property type="entry name" value="Outer membrane efflux proteins (OEP)"/>
    <property type="match status" value="1"/>
</dbReference>
<dbReference type="Pfam" id="PF02321">
    <property type="entry name" value="OEP"/>
    <property type="match status" value="1"/>
</dbReference>
<dbReference type="RefSeq" id="WP_016390671.1">
    <property type="nucleotide sequence ID" value="NZ_JARGOU010000014.1"/>
</dbReference>
<accession>A0AB33Z0Q3</accession>
<dbReference type="PANTHER" id="PTHR30026:SF20">
    <property type="entry name" value="OUTER MEMBRANE PROTEIN TOLC"/>
    <property type="match status" value="1"/>
</dbReference>
<evidence type="ECO:0000256" key="7">
    <source>
        <dbReference type="ARBA" id="ARBA00023237"/>
    </source>
</evidence>
<keyword evidence="10" id="KW-1185">Reference proteome</keyword>
<comment type="subcellular location">
    <subcellularLocation>
        <location evidence="1">Cell outer membrane</location>
    </subcellularLocation>
</comment>
<keyword evidence="5" id="KW-0812">Transmembrane</keyword>
<dbReference type="Gene3D" id="1.20.1600.10">
    <property type="entry name" value="Outer membrane efflux proteins (OEP)"/>
    <property type="match status" value="1"/>
</dbReference>
<sequence>MRFLNVISLFACALLLPSTVGANEQQKLESWLNQVVQHHPRLQAAQASADKASAELRAANQPLFNPELEFEYERAGVDTKTAGITQTIDWGDKRLAQTHLADFKLQLSLTELTVAQQKLTAEVLLALVTYQASIDTLKIIEKRSNSMSQFFSIAKQRYQAGDLTEVELALAQLASSEANFELADARSELIINKQNLYVVLGSGSNSLLMSLPVMSDIPTSSEYPVKDSNQTLDRLPEMRLALTRMNIARAEIKLRQREQRPNPSIGIKAGKEGNDNLTSLSFSMPLFVRNNLSAEVEAAQLLLIQREYEATSTRQALLAQLTSAEQTLQVNRQAWAQWKATGGQHLLRKEKLLGRLWKAGELSTADYLVQLKQSLDTEESVIRQRAQLWQSWTQWLIASGDIAKWISPQSSLQTNSIPKKLGSGE</sequence>
<dbReference type="EMBL" id="ASHL01000007">
    <property type="protein sequence ID" value="EPD12654.1"/>
    <property type="molecule type" value="Genomic_DNA"/>
</dbReference>
<evidence type="ECO:0000256" key="6">
    <source>
        <dbReference type="ARBA" id="ARBA00023136"/>
    </source>
</evidence>
<name>A0AB33Z0Q3_9GAMM</name>
<keyword evidence="6" id="KW-0472">Membrane</keyword>
<dbReference type="PANTHER" id="PTHR30026">
    <property type="entry name" value="OUTER MEMBRANE PROTEIN TOLC"/>
    <property type="match status" value="1"/>
</dbReference>
<evidence type="ECO:0000256" key="8">
    <source>
        <dbReference type="SAM" id="SignalP"/>
    </source>
</evidence>
<dbReference type="GO" id="GO:1990281">
    <property type="term" value="C:efflux pump complex"/>
    <property type="evidence" value="ECO:0007669"/>
    <property type="project" value="TreeGrafter"/>
</dbReference>
<dbReference type="GO" id="GO:0015288">
    <property type="term" value="F:porin activity"/>
    <property type="evidence" value="ECO:0007669"/>
    <property type="project" value="TreeGrafter"/>
</dbReference>
<dbReference type="InterPro" id="IPR003423">
    <property type="entry name" value="OMP_efflux"/>
</dbReference>
<keyword evidence="8" id="KW-0732">Signal</keyword>
<dbReference type="GO" id="GO:0015562">
    <property type="term" value="F:efflux transmembrane transporter activity"/>
    <property type="evidence" value="ECO:0007669"/>
    <property type="project" value="InterPro"/>
</dbReference>
<evidence type="ECO:0000313" key="10">
    <source>
        <dbReference type="Proteomes" id="UP000015462"/>
    </source>
</evidence>
<dbReference type="Proteomes" id="UP000015462">
    <property type="component" value="Unassembled WGS sequence"/>
</dbReference>
<dbReference type="GO" id="GO:0009279">
    <property type="term" value="C:cell outer membrane"/>
    <property type="evidence" value="ECO:0007669"/>
    <property type="project" value="UniProtKB-SubCell"/>
</dbReference>
<keyword evidence="3" id="KW-0813">Transport</keyword>
<reference evidence="9 10" key="1">
    <citation type="journal article" date="2013" name="Genome Announc.">
        <title>Genome Sequence of the Pyrene- and Fluoranthene-Degrading Bacterium Cycloclasticus sp. Strain PY97M.</title>
        <authorList>
            <person name="Cui Z."/>
            <person name="Xu G."/>
            <person name="Li Q."/>
            <person name="Gao W."/>
            <person name="Zheng L."/>
        </authorList>
    </citation>
    <scope>NUCLEOTIDE SEQUENCE [LARGE SCALE GENOMIC DNA]</scope>
    <source>
        <strain evidence="9 10">PY97M</strain>
    </source>
</reference>
<keyword evidence="4" id="KW-1134">Transmembrane beta strand</keyword>
<comment type="similarity">
    <text evidence="2">Belongs to the outer membrane factor (OMF) (TC 1.B.17) family.</text>
</comment>
<dbReference type="InterPro" id="IPR051906">
    <property type="entry name" value="TolC-like"/>
</dbReference>
<dbReference type="AlphaFoldDB" id="A0AB33Z0Q3"/>
<organism evidence="9 10">
    <name type="scientific">Cycloclasticus pugetii</name>
    <dbReference type="NCBI Taxonomy" id="34068"/>
    <lineage>
        <taxon>Bacteria</taxon>
        <taxon>Pseudomonadati</taxon>
        <taxon>Pseudomonadota</taxon>
        <taxon>Gammaproteobacteria</taxon>
        <taxon>Thiotrichales</taxon>
        <taxon>Piscirickettsiaceae</taxon>
        <taxon>Cycloclasticus</taxon>
    </lineage>
</organism>
<evidence type="ECO:0000256" key="3">
    <source>
        <dbReference type="ARBA" id="ARBA00022448"/>
    </source>
</evidence>
<evidence type="ECO:0000313" key="9">
    <source>
        <dbReference type="EMBL" id="EPD12654.1"/>
    </source>
</evidence>
<gene>
    <name evidence="9" type="ORF">L196_08614</name>
</gene>
<evidence type="ECO:0000256" key="5">
    <source>
        <dbReference type="ARBA" id="ARBA00022692"/>
    </source>
</evidence>
<protein>
    <submittedName>
        <fullName evidence="9">Cation efflux system protein</fullName>
    </submittedName>
</protein>
<feature type="signal peptide" evidence="8">
    <location>
        <begin position="1"/>
        <end position="22"/>
    </location>
</feature>
<feature type="chain" id="PRO_5044328993" evidence="8">
    <location>
        <begin position="23"/>
        <end position="425"/>
    </location>
</feature>
<comment type="caution">
    <text evidence="9">The sequence shown here is derived from an EMBL/GenBank/DDBJ whole genome shotgun (WGS) entry which is preliminary data.</text>
</comment>